<dbReference type="Proteomes" id="UP000179807">
    <property type="component" value="Unassembled WGS sequence"/>
</dbReference>
<name>A0A1J4KFU9_9EUKA</name>
<dbReference type="Pfam" id="PF13015">
    <property type="entry name" value="PRKCSH_1"/>
    <property type="match status" value="1"/>
</dbReference>
<dbReference type="GeneID" id="94837563"/>
<dbReference type="GO" id="GO:0017177">
    <property type="term" value="C:glucosidase II complex"/>
    <property type="evidence" value="ECO:0007669"/>
    <property type="project" value="TreeGrafter"/>
</dbReference>
<reference evidence="6" key="1">
    <citation type="submission" date="2016-10" db="EMBL/GenBank/DDBJ databases">
        <authorList>
            <person name="Benchimol M."/>
            <person name="Almeida L.G."/>
            <person name="Vasconcelos A.T."/>
            <person name="Perreira-Neves A."/>
            <person name="Rosa I.A."/>
            <person name="Tasca T."/>
            <person name="Bogo M.R."/>
            <person name="de Souza W."/>
        </authorList>
    </citation>
    <scope>NUCLEOTIDE SEQUENCE [LARGE SCALE GENOMIC DNA]</scope>
    <source>
        <strain evidence="6">K</strain>
    </source>
</reference>
<feature type="domain" description="Glucosidase 2 subunit beta-like" evidence="5">
    <location>
        <begin position="213"/>
        <end position="342"/>
    </location>
</feature>
<dbReference type="SUPFAM" id="SSF57424">
    <property type="entry name" value="LDL receptor-like module"/>
    <property type="match status" value="1"/>
</dbReference>
<dbReference type="Pfam" id="PF12999">
    <property type="entry name" value="PRKCSH-like"/>
    <property type="match status" value="1"/>
</dbReference>
<dbReference type="InterPro" id="IPR036607">
    <property type="entry name" value="PRKCSH"/>
</dbReference>
<keyword evidence="7" id="KW-1185">Reference proteome</keyword>
<feature type="signal peptide" evidence="3">
    <location>
        <begin position="1"/>
        <end position="19"/>
    </location>
</feature>
<gene>
    <name evidence="6" type="ORF">TRFO_22928</name>
</gene>
<dbReference type="AlphaFoldDB" id="A0A1J4KFU9"/>
<evidence type="ECO:0000259" key="4">
    <source>
        <dbReference type="Pfam" id="PF12999"/>
    </source>
</evidence>
<protein>
    <submittedName>
        <fullName evidence="6">Uncharacterized protein</fullName>
    </submittedName>
</protein>
<dbReference type="VEuPathDB" id="TrichDB:TRFO_22928"/>
<evidence type="ECO:0000256" key="2">
    <source>
        <dbReference type="ARBA" id="ARBA00023157"/>
    </source>
</evidence>
<dbReference type="PANTHER" id="PTHR12630">
    <property type="entry name" value="N-LINKED OLIGOSACCHARIDE PROCESSING"/>
    <property type="match status" value="1"/>
</dbReference>
<accession>A0A1J4KFU9</accession>
<keyword evidence="3" id="KW-0732">Signal</keyword>
<dbReference type="RefSeq" id="XP_068361646.1">
    <property type="nucleotide sequence ID" value="XM_068502859.1"/>
</dbReference>
<evidence type="ECO:0000259" key="5">
    <source>
        <dbReference type="Pfam" id="PF13015"/>
    </source>
</evidence>
<dbReference type="InterPro" id="IPR036055">
    <property type="entry name" value="LDL_receptor-like_sf"/>
</dbReference>
<dbReference type="OrthoDB" id="28322at2759"/>
<organism evidence="6 7">
    <name type="scientific">Tritrichomonas foetus</name>
    <dbReference type="NCBI Taxonomy" id="1144522"/>
    <lineage>
        <taxon>Eukaryota</taxon>
        <taxon>Metamonada</taxon>
        <taxon>Parabasalia</taxon>
        <taxon>Tritrichomonadida</taxon>
        <taxon>Tritrichomonadidae</taxon>
        <taxon>Tritrichomonas</taxon>
    </lineage>
</organism>
<proteinExistence type="predicted"/>
<dbReference type="InterPro" id="IPR039794">
    <property type="entry name" value="Gtb1-like"/>
</dbReference>
<evidence type="ECO:0000256" key="3">
    <source>
        <dbReference type="SAM" id="SignalP"/>
    </source>
</evidence>
<keyword evidence="1" id="KW-0256">Endoplasmic reticulum</keyword>
<evidence type="ECO:0000256" key="1">
    <source>
        <dbReference type="ARBA" id="ARBA00022824"/>
    </source>
</evidence>
<keyword evidence="2" id="KW-1015">Disulfide bond</keyword>
<dbReference type="CDD" id="cd00112">
    <property type="entry name" value="LDLa"/>
    <property type="match status" value="1"/>
</dbReference>
<dbReference type="PANTHER" id="PTHR12630:SF1">
    <property type="entry name" value="GLUCOSIDASE 2 SUBUNIT BETA"/>
    <property type="match status" value="1"/>
</dbReference>
<dbReference type="Gene3D" id="4.10.400.10">
    <property type="entry name" value="Low-density Lipoprotein Receptor"/>
    <property type="match status" value="1"/>
</dbReference>
<evidence type="ECO:0000313" key="6">
    <source>
        <dbReference type="EMBL" id="OHT08510.1"/>
    </source>
</evidence>
<dbReference type="InterPro" id="IPR028146">
    <property type="entry name" value="PRKCSH_N"/>
</dbReference>
<comment type="caution">
    <text evidence="6">The sequence shown here is derived from an EMBL/GenBank/DDBJ whole genome shotgun (WGS) entry which is preliminary data.</text>
</comment>
<dbReference type="InterPro" id="IPR002172">
    <property type="entry name" value="LDrepeatLR_classA_rpt"/>
</dbReference>
<dbReference type="GO" id="GO:0006491">
    <property type="term" value="P:N-glycan processing"/>
    <property type="evidence" value="ECO:0007669"/>
    <property type="project" value="TreeGrafter"/>
</dbReference>
<feature type="chain" id="PRO_5012949867" evidence="3">
    <location>
        <begin position="20"/>
        <end position="356"/>
    </location>
</feature>
<feature type="domain" description="Glucosidase II beta subunit N-terminal" evidence="4">
    <location>
        <begin position="13"/>
        <end position="164"/>
    </location>
</feature>
<sequence length="356" mass="40891">MIFPLLFISLPVGVPPSLSHKYESAINEIQNTFECFDKSKIIDLSKVNDQYPDCPDASDEPGTGVLYNSTFFCKNTKGTSIEIPSWSVGDGICDCCDGSDELFNSHVKCPDKCDTFESMRADLANQIKKKVIKQYKVSKKWSKRAPMCSKVNQTIQLLKKKIQKIETNPALKKELPLKVSSKIRNKNVFNEVIVAVWEALFMVPRAEWSSQKDRRKIKLDEAKKELTNFENDEKKCENWNDQKRSNKCLFEHFKNSYRLGTYNLEFLEEIKDGRESLGSFTSFENESAYFENGIHGQNTKMNFLCGVTPKWLTMEPKGNGHYLAQFQTPCACTLSYAKYELSMSISELEEIKPRFE</sequence>
<dbReference type="EMBL" id="MLAK01000665">
    <property type="protein sequence ID" value="OHT08510.1"/>
    <property type="molecule type" value="Genomic_DNA"/>
</dbReference>
<evidence type="ECO:0000313" key="7">
    <source>
        <dbReference type="Proteomes" id="UP000179807"/>
    </source>
</evidence>